<dbReference type="Proteomes" id="UP000199334">
    <property type="component" value="Unassembled WGS sequence"/>
</dbReference>
<gene>
    <name evidence="1" type="ORF">SAMN05216498_0083</name>
</gene>
<evidence type="ECO:0000313" key="1">
    <source>
        <dbReference type="EMBL" id="SDN86456.1"/>
    </source>
</evidence>
<dbReference type="AlphaFoldDB" id="A0A1H0EVX2"/>
<organism evidence="1 2">
    <name type="scientific">Tenuibacillus multivorans</name>
    <dbReference type="NCBI Taxonomy" id="237069"/>
    <lineage>
        <taxon>Bacteria</taxon>
        <taxon>Bacillati</taxon>
        <taxon>Bacillota</taxon>
        <taxon>Bacilli</taxon>
        <taxon>Bacillales</taxon>
        <taxon>Bacillaceae</taxon>
        <taxon>Tenuibacillus</taxon>
    </lineage>
</organism>
<reference evidence="1 2" key="1">
    <citation type="submission" date="2016-10" db="EMBL/GenBank/DDBJ databases">
        <authorList>
            <person name="de Groot N.N."/>
        </authorList>
    </citation>
    <scope>NUCLEOTIDE SEQUENCE [LARGE SCALE GENOMIC DNA]</scope>
    <source>
        <strain evidence="1 2">CGMCC 1.3442</strain>
    </source>
</reference>
<dbReference type="STRING" id="237069.SAMN05216498_0083"/>
<dbReference type="EMBL" id="FNIG01000010">
    <property type="protein sequence ID" value="SDN86456.1"/>
    <property type="molecule type" value="Genomic_DNA"/>
</dbReference>
<evidence type="ECO:0000313" key="2">
    <source>
        <dbReference type="Proteomes" id="UP000199334"/>
    </source>
</evidence>
<proteinExistence type="predicted"/>
<accession>A0A1H0EVX2</accession>
<name>A0A1H0EVX2_9BACI</name>
<protein>
    <submittedName>
        <fullName evidence="1">Uncharacterized protein</fullName>
    </submittedName>
</protein>
<keyword evidence="2" id="KW-1185">Reference proteome</keyword>
<sequence length="33" mass="4080">MFKISFEFVTHGIRKRINIEFHLFNRKNRLDDG</sequence>